<feature type="region of interest" description="Disordered" evidence="1">
    <location>
        <begin position="1"/>
        <end position="30"/>
    </location>
</feature>
<reference evidence="2" key="1">
    <citation type="journal article" date="2019" name="Sci. Rep.">
        <title>Draft genome of Tanacetum cinerariifolium, the natural source of mosquito coil.</title>
        <authorList>
            <person name="Yamashiro T."/>
            <person name="Shiraishi A."/>
            <person name="Satake H."/>
            <person name="Nakayama K."/>
        </authorList>
    </citation>
    <scope>NUCLEOTIDE SEQUENCE</scope>
</reference>
<organism evidence="2">
    <name type="scientific">Tanacetum cinerariifolium</name>
    <name type="common">Dalmatian daisy</name>
    <name type="synonym">Chrysanthemum cinerariifolium</name>
    <dbReference type="NCBI Taxonomy" id="118510"/>
    <lineage>
        <taxon>Eukaryota</taxon>
        <taxon>Viridiplantae</taxon>
        <taxon>Streptophyta</taxon>
        <taxon>Embryophyta</taxon>
        <taxon>Tracheophyta</taxon>
        <taxon>Spermatophyta</taxon>
        <taxon>Magnoliopsida</taxon>
        <taxon>eudicotyledons</taxon>
        <taxon>Gunneridae</taxon>
        <taxon>Pentapetalae</taxon>
        <taxon>asterids</taxon>
        <taxon>campanulids</taxon>
        <taxon>Asterales</taxon>
        <taxon>Asteraceae</taxon>
        <taxon>Asteroideae</taxon>
        <taxon>Anthemideae</taxon>
        <taxon>Anthemidinae</taxon>
        <taxon>Tanacetum</taxon>
    </lineage>
</organism>
<comment type="caution">
    <text evidence="2">The sequence shown here is derived from an EMBL/GenBank/DDBJ whole genome shotgun (WGS) entry which is preliminary data.</text>
</comment>
<sequence>MEKWTGNREFHKLHRGGGGQSTTHSPTMAATAAGKAAAVAAVGVAMVLVVGRDDGVREAAGGVGGGAWHGGCCHGGVGCRRRYMAMVDGGSYRSGYGESFWGSPKNFFGDGRGGGRRRLAGGR</sequence>
<dbReference type="AlphaFoldDB" id="A0A6L2JPW9"/>
<evidence type="ECO:0000256" key="1">
    <source>
        <dbReference type="SAM" id="MobiDB-lite"/>
    </source>
</evidence>
<proteinExistence type="predicted"/>
<evidence type="ECO:0000313" key="2">
    <source>
        <dbReference type="EMBL" id="GEU39023.1"/>
    </source>
</evidence>
<dbReference type="EMBL" id="BKCJ010001124">
    <property type="protein sequence ID" value="GEU39023.1"/>
    <property type="molecule type" value="Genomic_DNA"/>
</dbReference>
<feature type="non-terminal residue" evidence="2">
    <location>
        <position position="123"/>
    </location>
</feature>
<protein>
    <submittedName>
        <fullName evidence="2">Uncharacterized protein</fullName>
    </submittedName>
</protein>
<name>A0A6L2JPW9_TANCI</name>
<feature type="compositionally biased region" description="Basic and acidic residues" evidence="1">
    <location>
        <begin position="1"/>
        <end position="10"/>
    </location>
</feature>
<accession>A0A6L2JPW9</accession>
<gene>
    <name evidence="2" type="ORF">Tci_011001</name>
</gene>